<gene>
    <name evidence="3" type="primary">BCAS1</name>
</gene>
<feature type="region of interest" description="Disordered" evidence="1">
    <location>
        <begin position="56"/>
        <end position="360"/>
    </location>
</feature>
<feature type="compositionally biased region" description="Polar residues" evidence="1">
    <location>
        <begin position="56"/>
        <end position="68"/>
    </location>
</feature>
<keyword evidence="2" id="KW-1185">Reference proteome</keyword>
<feature type="compositionally biased region" description="Basic and acidic residues" evidence="1">
    <location>
        <begin position="296"/>
        <end position="307"/>
    </location>
</feature>
<feature type="compositionally biased region" description="Basic and acidic residues" evidence="1">
    <location>
        <begin position="520"/>
        <end position="530"/>
    </location>
</feature>
<dbReference type="Proteomes" id="UP000248483">
    <property type="component" value="Unplaced"/>
</dbReference>
<feature type="region of interest" description="Disordered" evidence="1">
    <location>
        <begin position="386"/>
        <end position="569"/>
    </location>
</feature>
<protein>
    <submittedName>
        <fullName evidence="3">Breast carcinoma-amplified sequence 1 isoform X4</fullName>
    </submittedName>
</protein>
<name>A0A2Y9QCF2_DELLE</name>
<reference evidence="3" key="1">
    <citation type="submission" date="2025-08" db="UniProtKB">
        <authorList>
            <consortium name="RefSeq"/>
        </authorList>
    </citation>
    <scope>IDENTIFICATION</scope>
    <source>
        <tissue evidence="3">Blood</tissue>
    </source>
</reference>
<feature type="compositionally biased region" description="Low complexity" evidence="1">
    <location>
        <begin position="537"/>
        <end position="548"/>
    </location>
</feature>
<dbReference type="AlphaFoldDB" id="A0A2Y9QCF2"/>
<dbReference type="PANTHER" id="PTHR15016">
    <property type="entry name" value="BREAST CARCINOMA-AMPLIFIED SEQUENCE 1"/>
    <property type="match status" value="1"/>
</dbReference>
<dbReference type="RefSeq" id="XP_022453117.1">
    <property type="nucleotide sequence ID" value="XM_022597409.2"/>
</dbReference>
<feature type="compositionally biased region" description="Basic and acidic residues" evidence="1">
    <location>
        <begin position="187"/>
        <end position="224"/>
    </location>
</feature>
<dbReference type="GO" id="GO:0042552">
    <property type="term" value="P:myelination"/>
    <property type="evidence" value="ECO:0007669"/>
    <property type="project" value="TreeGrafter"/>
</dbReference>
<dbReference type="PANTHER" id="PTHR15016:SF6">
    <property type="entry name" value="BREAST CARCINOMA-AMPLIFIED SEQUENCE 1"/>
    <property type="match status" value="1"/>
</dbReference>
<evidence type="ECO:0000256" key="1">
    <source>
        <dbReference type="SAM" id="MobiDB-lite"/>
    </source>
</evidence>
<organism evidence="2 3">
    <name type="scientific">Delphinapterus leucas</name>
    <name type="common">Beluga whale</name>
    <dbReference type="NCBI Taxonomy" id="9749"/>
    <lineage>
        <taxon>Eukaryota</taxon>
        <taxon>Metazoa</taxon>
        <taxon>Chordata</taxon>
        <taxon>Craniata</taxon>
        <taxon>Vertebrata</taxon>
        <taxon>Euteleostomi</taxon>
        <taxon>Mammalia</taxon>
        <taxon>Eutheria</taxon>
        <taxon>Laurasiatheria</taxon>
        <taxon>Artiodactyla</taxon>
        <taxon>Whippomorpha</taxon>
        <taxon>Cetacea</taxon>
        <taxon>Odontoceti</taxon>
        <taxon>Monodontidae</taxon>
        <taxon>Delphinapterus</taxon>
    </lineage>
</organism>
<feature type="compositionally biased region" description="Basic and acidic residues" evidence="1">
    <location>
        <begin position="238"/>
        <end position="252"/>
    </location>
</feature>
<feature type="compositionally biased region" description="Basic and acidic residues" evidence="1">
    <location>
        <begin position="126"/>
        <end position="138"/>
    </location>
</feature>
<feature type="compositionally biased region" description="Low complexity" evidence="1">
    <location>
        <begin position="466"/>
        <end position="477"/>
    </location>
</feature>
<evidence type="ECO:0000313" key="3">
    <source>
        <dbReference type="RefSeq" id="XP_022453117.1"/>
    </source>
</evidence>
<dbReference type="KEGG" id="dle:111186644"/>
<evidence type="ECO:0000313" key="2">
    <source>
        <dbReference type="Proteomes" id="UP000248483"/>
    </source>
</evidence>
<dbReference type="GeneID" id="111186644"/>
<proteinExistence type="predicted"/>
<accession>A0A2Y9QCF2</accession>
<feature type="compositionally biased region" description="Basic and acidic residues" evidence="1">
    <location>
        <begin position="405"/>
        <end position="424"/>
    </location>
</feature>
<sequence>MGNQMSVPQRVEDQENDSEADTHKVASGDECGQNGMPVMVSTHSVQLYHEVDLETSVQEDNVATSSPKTMEISAVAEANGKNLGKEAKPQTPAAKSRFFLTLSRPVPGRTGDQATDSSTGPVKLDVSSDKALGNKDPSEPMALPVAAALGCDPDKTPVQTPAQAEGPSATWGPESRLSESGGAAPSKPKDSSFFDRLFKLDKGRDKALVDRQQEAKRAEHHHPTAETPGFSTQSDDVPAERDIADGTGKEGQEIPTVSCSVPGVPEELEIAKEDPQTENNNSIMSFLKTLVSPNKAETKKDLEDTGAEKSPATSADLKSDKGNVTPQEPQGAAKNSTSTETAKEGAKEKGGPTSLPLGKLFWKKSVKEDSVPTGAEENVVCESQVEAVKSEEVESALQTVDLSEEGDRTPEPTEETLKRAERKTPRPSLMALLRQMSVKGDGGITHSEEINGKDSSYQAPESTEKAVVPPESEPAAAGQKGKEGASKDKKASAETEKQKSSKQEANEPAPRVEAPGEANSLRDGDKSQKRLEKRRPPLGGFFKGLGPKRMLDAQVQTDPVSIGPVGKSK</sequence>
<feature type="compositionally biased region" description="Basic and acidic residues" evidence="1">
    <location>
        <begin position="341"/>
        <end position="350"/>
    </location>
</feature>
<feature type="compositionally biased region" description="Polar residues" evidence="1">
    <location>
        <begin position="322"/>
        <end position="340"/>
    </location>
</feature>
<dbReference type="InterPro" id="IPR026115">
    <property type="entry name" value="NABC1"/>
</dbReference>
<feature type="region of interest" description="Disordered" evidence="1">
    <location>
        <begin position="1"/>
        <end position="38"/>
    </location>
</feature>
<dbReference type="STRING" id="9749.A0A2Y9QCF2"/>
<feature type="compositionally biased region" description="Basic and acidic residues" evidence="1">
    <location>
        <begin position="480"/>
        <end position="505"/>
    </location>
</feature>
<dbReference type="CTD" id="8537"/>